<reference evidence="8" key="1">
    <citation type="journal article" date="2023" name="Science">
        <title>Elucidation of the pathway for biosynthesis of saponin adjuvants from the soapbark tree.</title>
        <authorList>
            <person name="Reed J."/>
            <person name="Orme A."/>
            <person name="El-Demerdash A."/>
            <person name="Owen C."/>
            <person name="Martin L.B.B."/>
            <person name="Misra R.C."/>
            <person name="Kikuchi S."/>
            <person name="Rejzek M."/>
            <person name="Martin A.C."/>
            <person name="Harkess A."/>
            <person name="Leebens-Mack J."/>
            <person name="Louveau T."/>
            <person name="Stephenson M.J."/>
            <person name="Osbourn A."/>
        </authorList>
    </citation>
    <scope>NUCLEOTIDE SEQUENCE</scope>
    <source>
        <strain evidence="8">S10</strain>
    </source>
</reference>
<evidence type="ECO:0000256" key="6">
    <source>
        <dbReference type="ARBA" id="ARBA00022787"/>
    </source>
</evidence>
<gene>
    <name evidence="8" type="ORF">O6P43_025972</name>
</gene>
<dbReference type="InterPro" id="IPR037930">
    <property type="entry name" value="Tom40"/>
</dbReference>
<dbReference type="InterPro" id="IPR027246">
    <property type="entry name" value="Porin_Euk/Tom40"/>
</dbReference>
<keyword evidence="4" id="KW-1134">Transmembrane beta strand</keyword>
<dbReference type="GO" id="GO:0005741">
    <property type="term" value="C:mitochondrial outer membrane"/>
    <property type="evidence" value="ECO:0007669"/>
    <property type="project" value="UniProtKB-SubCell"/>
</dbReference>
<evidence type="ECO:0000256" key="1">
    <source>
        <dbReference type="ARBA" id="ARBA00004141"/>
    </source>
</evidence>
<comment type="subcellular location">
    <subcellularLocation>
        <location evidence="1">Membrane</location>
        <topology evidence="1">Multi-pass membrane protein</topology>
    </subcellularLocation>
    <subcellularLocation>
        <location evidence="2">Mitochondrion outer membrane</location>
    </subcellularLocation>
</comment>
<accession>A0AAD7PG60</accession>
<keyword evidence="6" id="KW-1000">Mitochondrion outer membrane</keyword>
<keyword evidence="6" id="KW-0496">Mitochondrion</keyword>
<evidence type="ECO:0000256" key="5">
    <source>
        <dbReference type="ARBA" id="ARBA00022692"/>
    </source>
</evidence>
<evidence type="ECO:0000256" key="3">
    <source>
        <dbReference type="ARBA" id="ARBA00022448"/>
    </source>
</evidence>
<keyword evidence="9" id="KW-1185">Reference proteome</keyword>
<keyword evidence="5" id="KW-0812">Transmembrane</keyword>
<evidence type="ECO:0000313" key="8">
    <source>
        <dbReference type="EMBL" id="KAJ7954386.1"/>
    </source>
</evidence>
<evidence type="ECO:0000256" key="7">
    <source>
        <dbReference type="ARBA" id="ARBA00023136"/>
    </source>
</evidence>
<name>A0AAD7PG60_QUISA</name>
<comment type="caution">
    <text evidence="8">The sequence shown here is derived from an EMBL/GenBank/DDBJ whole genome shotgun (WGS) entry which is preliminary data.</text>
</comment>
<sequence>MPDPIRRDTPRSSHVSKNRSFFEGLRFDFTKGLNQKFSLSHSVMMGPTEIPSQSPETIKIPTAQYEFGANFLDPKAMLIGRVMTDGRLNARVKCDLTENLTLKANAQLTNEPHMSHGMVNFDYKGNDYRTQFQLGNGALFGATYIQCFTNFVWL</sequence>
<keyword evidence="7" id="KW-0472">Membrane</keyword>
<dbReference type="PANTHER" id="PTHR10802">
    <property type="entry name" value="MITOCHONDRIAL IMPORT RECEPTOR SUBUNIT TOM40"/>
    <property type="match status" value="1"/>
</dbReference>
<dbReference type="KEGG" id="qsa:O6P43_025972"/>
<dbReference type="Proteomes" id="UP001163823">
    <property type="component" value="Chromosome 10"/>
</dbReference>
<evidence type="ECO:0000313" key="9">
    <source>
        <dbReference type="Proteomes" id="UP001163823"/>
    </source>
</evidence>
<dbReference type="Pfam" id="PF01459">
    <property type="entry name" value="Porin_3"/>
    <property type="match status" value="1"/>
</dbReference>
<evidence type="ECO:0000256" key="2">
    <source>
        <dbReference type="ARBA" id="ARBA00004294"/>
    </source>
</evidence>
<proteinExistence type="predicted"/>
<protein>
    <submittedName>
        <fullName evidence="8">Mitochondrial import receptor subunit TOM40-1-like protein</fullName>
    </submittedName>
</protein>
<dbReference type="GO" id="GO:0030150">
    <property type="term" value="P:protein import into mitochondrial matrix"/>
    <property type="evidence" value="ECO:0007669"/>
    <property type="project" value="InterPro"/>
</dbReference>
<dbReference type="GO" id="GO:0008320">
    <property type="term" value="F:protein transmembrane transporter activity"/>
    <property type="evidence" value="ECO:0007669"/>
    <property type="project" value="InterPro"/>
</dbReference>
<keyword evidence="8" id="KW-0675">Receptor</keyword>
<dbReference type="AlphaFoldDB" id="A0AAD7PG60"/>
<dbReference type="EMBL" id="JARAOO010000010">
    <property type="protein sequence ID" value="KAJ7954386.1"/>
    <property type="molecule type" value="Genomic_DNA"/>
</dbReference>
<keyword evidence="3" id="KW-0813">Transport</keyword>
<evidence type="ECO:0000256" key="4">
    <source>
        <dbReference type="ARBA" id="ARBA00022452"/>
    </source>
</evidence>
<organism evidence="8 9">
    <name type="scientific">Quillaja saponaria</name>
    <name type="common">Soap bark tree</name>
    <dbReference type="NCBI Taxonomy" id="32244"/>
    <lineage>
        <taxon>Eukaryota</taxon>
        <taxon>Viridiplantae</taxon>
        <taxon>Streptophyta</taxon>
        <taxon>Embryophyta</taxon>
        <taxon>Tracheophyta</taxon>
        <taxon>Spermatophyta</taxon>
        <taxon>Magnoliopsida</taxon>
        <taxon>eudicotyledons</taxon>
        <taxon>Gunneridae</taxon>
        <taxon>Pentapetalae</taxon>
        <taxon>rosids</taxon>
        <taxon>fabids</taxon>
        <taxon>Fabales</taxon>
        <taxon>Quillajaceae</taxon>
        <taxon>Quillaja</taxon>
    </lineage>
</organism>